<dbReference type="EMBL" id="LUCM01004286">
    <property type="protein sequence ID" value="KAA0194564.1"/>
    <property type="molecule type" value="Genomic_DNA"/>
</dbReference>
<accession>A0A8E0S2A3</accession>
<gene>
    <name evidence="2" type="ORF">FBUS_01720</name>
</gene>
<evidence type="ECO:0000256" key="1">
    <source>
        <dbReference type="SAM" id="SignalP"/>
    </source>
</evidence>
<dbReference type="OrthoDB" id="6254905at2759"/>
<dbReference type="AlphaFoldDB" id="A0A8E0S2A3"/>
<feature type="signal peptide" evidence="1">
    <location>
        <begin position="1"/>
        <end position="20"/>
    </location>
</feature>
<dbReference type="Proteomes" id="UP000728185">
    <property type="component" value="Unassembled WGS sequence"/>
</dbReference>
<keyword evidence="1" id="KW-0732">Signal</keyword>
<evidence type="ECO:0000313" key="3">
    <source>
        <dbReference type="Proteomes" id="UP000728185"/>
    </source>
</evidence>
<organism evidence="2 3">
    <name type="scientific">Fasciolopsis buskii</name>
    <dbReference type="NCBI Taxonomy" id="27845"/>
    <lineage>
        <taxon>Eukaryota</taxon>
        <taxon>Metazoa</taxon>
        <taxon>Spiralia</taxon>
        <taxon>Lophotrochozoa</taxon>
        <taxon>Platyhelminthes</taxon>
        <taxon>Trematoda</taxon>
        <taxon>Digenea</taxon>
        <taxon>Plagiorchiida</taxon>
        <taxon>Echinostomata</taxon>
        <taxon>Echinostomatoidea</taxon>
        <taxon>Fasciolidae</taxon>
        <taxon>Fasciolopsis</taxon>
    </lineage>
</organism>
<sequence>MLPRFTHKTIRLILACTVYALKGIFTRRRSNASIVGATDSCKMDQNYTGQLPAKARYRPVNTPSKSLTCNDSSILLQLVDGNFLEKRASLAGSDTLWNMLHQTMPHVFQPVENNVSVSGKKNPMKTYGSSLLELAEHRQKTDSTWLPGSSDQEAGQKLLDEIHALITSELVRDCVNFFLTER</sequence>
<comment type="caution">
    <text evidence="2">The sequence shown here is derived from an EMBL/GenBank/DDBJ whole genome shotgun (WGS) entry which is preliminary data.</text>
</comment>
<proteinExistence type="predicted"/>
<feature type="chain" id="PRO_5033984038" evidence="1">
    <location>
        <begin position="21"/>
        <end position="182"/>
    </location>
</feature>
<reference evidence="2" key="1">
    <citation type="submission" date="2019-05" db="EMBL/GenBank/DDBJ databases">
        <title>Annotation for the trematode Fasciolopsis buski.</title>
        <authorList>
            <person name="Choi Y.-J."/>
        </authorList>
    </citation>
    <scope>NUCLEOTIDE SEQUENCE</scope>
    <source>
        <strain evidence="2">HT</strain>
        <tissue evidence="2">Whole worm</tissue>
    </source>
</reference>
<keyword evidence="3" id="KW-1185">Reference proteome</keyword>
<name>A0A8E0S2A3_9TREM</name>
<evidence type="ECO:0000313" key="2">
    <source>
        <dbReference type="EMBL" id="KAA0194564.1"/>
    </source>
</evidence>
<protein>
    <submittedName>
        <fullName evidence="2">Uncharacterized protein</fullName>
    </submittedName>
</protein>